<evidence type="ECO:0000313" key="3">
    <source>
        <dbReference type="Proteomes" id="UP000259610"/>
    </source>
</evidence>
<gene>
    <name evidence="2" type="ORF">DCG58_16485</name>
</gene>
<comment type="caution">
    <text evidence="2">The sequence shown here is derived from an EMBL/GenBank/DDBJ whole genome shotgun (WGS) entry which is preliminary data.</text>
</comment>
<name>A0A3B9H250_9PROT</name>
<keyword evidence="1" id="KW-1133">Transmembrane helix</keyword>
<evidence type="ECO:0000256" key="1">
    <source>
        <dbReference type="SAM" id="Phobius"/>
    </source>
</evidence>
<dbReference type="AlphaFoldDB" id="A0A3B9H250"/>
<keyword evidence="1" id="KW-0472">Membrane</keyword>
<accession>A0A3B9H250</accession>
<dbReference type="Proteomes" id="UP000259610">
    <property type="component" value="Unassembled WGS sequence"/>
</dbReference>
<feature type="transmembrane region" description="Helical" evidence="1">
    <location>
        <begin position="6"/>
        <end position="31"/>
    </location>
</feature>
<organism evidence="2 3">
    <name type="scientific">Hyphomonas adhaerens</name>
    <dbReference type="NCBI Taxonomy" id="81029"/>
    <lineage>
        <taxon>Bacteria</taxon>
        <taxon>Pseudomonadati</taxon>
        <taxon>Pseudomonadota</taxon>
        <taxon>Alphaproteobacteria</taxon>
        <taxon>Hyphomonadales</taxon>
        <taxon>Hyphomonadaceae</taxon>
        <taxon>Hyphomonas</taxon>
    </lineage>
</organism>
<evidence type="ECO:0000313" key="2">
    <source>
        <dbReference type="EMBL" id="HAE28761.1"/>
    </source>
</evidence>
<proteinExistence type="predicted"/>
<sequence>MADGKFLSIANAAGAIGGAVVGGLGVMFALGDTSPKSLSGMASSLDRIAENLEKYRILTHLPPGRRPMF</sequence>
<protein>
    <submittedName>
        <fullName evidence="2">Uncharacterized protein</fullName>
    </submittedName>
</protein>
<dbReference type="EMBL" id="DMAN01000371">
    <property type="protein sequence ID" value="HAE28761.1"/>
    <property type="molecule type" value="Genomic_DNA"/>
</dbReference>
<reference evidence="2 3" key="1">
    <citation type="journal article" date="2018" name="Nat. Biotechnol.">
        <title>A standardized bacterial taxonomy based on genome phylogeny substantially revises the tree of life.</title>
        <authorList>
            <person name="Parks D.H."/>
            <person name="Chuvochina M."/>
            <person name="Waite D.W."/>
            <person name="Rinke C."/>
            <person name="Skarshewski A."/>
            <person name="Chaumeil P.A."/>
            <person name="Hugenholtz P."/>
        </authorList>
    </citation>
    <scope>NUCLEOTIDE SEQUENCE [LARGE SCALE GENOMIC DNA]</scope>
    <source>
        <strain evidence="2">UBA8733</strain>
    </source>
</reference>
<dbReference type="RefSeq" id="WP_272991251.1">
    <property type="nucleotide sequence ID" value="NZ_CAJQMV010000049.1"/>
</dbReference>
<keyword evidence="1" id="KW-0812">Transmembrane</keyword>